<dbReference type="GeneID" id="23569420"/>
<evidence type="ECO:0000313" key="2">
    <source>
        <dbReference type="Proteomes" id="UP000001805"/>
    </source>
</evidence>
<accession>V5IQA8</accession>
<reference evidence="1 2" key="1">
    <citation type="journal article" date="2003" name="Nature">
        <title>The genome sequence of the filamentous fungus Neurospora crassa.</title>
        <authorList>
            <person name="Galagan J.E."/>
            <person name="Calvo S.E."/>
            <person name="Borkovich K.A."/>
            <person name="Selker E.U."/>
            <person name="Read N.D."/>
            <person name="Jaffe D."/>
            <person name="FitzHugh W."/>
            <person name="Ma L.J."/>
            <person name="Smirnov S."/>
            <person name="Purcell S."/>
            <person name="Rehman B."/>
            <person name="Elkins T."/>
            <person name="Engels R."/>
            <person name="Wang S."/>
            <person name="Nielsen C.B."/>
            <person name="Butler J."/>
            <person name="Endrizzi M."/>
            <person name="Qui D."/>
            <person name="Ianakiev P."/>
            <person name="Bell-Pedersen D."/>
            <person name="Nelson M.A."/>
            <person name="Werner-Washburne M."/>
            <person name="Selitrennikoff C.P."/>
            <person name="Kinsey J.A."/>
            <person name="Braun E.L."/>
            <person name="Zelter A."/>
            <person name="Schulte U."/>
            <person name="Kothe G.O."/>
            <person name="Jedd G."/>
            <person name="Mewes W."/>
            <person name="Staben C."/>
            <person name="Marcotte E."/>
            <person name="Greenberg D."/>
            <person name="Roy A."/>
            <person name="Foley K."/>
            <person name="Naylor J."/>
            <person name="Stange-Thomann N."/>
            <person name="Barrett R."/>
            <person name="Gnerre S."/>
            <person name="Kamal M."/>
            <person name="Kamvysselis M."/>
            <person name="Mauceli E."/>
            <person name="Bielke C."/>
            <person name="Rudd S."/>
            <person name="Frishman D."/>
            <person name="Krystofova S."/>
            <person name="Rasmussen C."/>
            <person name="Metzenberg R.L."/>
            <person name="Perkins D.D."/>
            <person name="Kroken S."/>
            <person name="Cogoni C."/>
            <person name="Macino G."/>
            <person name="Catcheside D."/>
            <person name="Li W."/>
            <person name="Pratt R.J."/>
            <person name="Osmani S.A."/>
            <person name="DeSouza C.P."/>
            <person name="Glass L."/>
            <person name="Orbach M.J."/>
            <person name="Berglund J.A."/>
            <person name="Voelker R."/>
            <person name="Yarden O."/>
            <person name="Plamann M."/>
            <person name="Seiler S."/>
            <person name="Dunlap J."/>
            <person name="Radford A."/>
            <person name="Aramayo R."/>
            <person name="Natvig D.O."/>
            <person name="Alex L.A."/>
            <person name="Mannhaupt G."/>
            <person name="Ebbole D.J."/>
            <person name="Freitag M."/>
            <person name="Paulsen I."/>
            <person name="Sachs M.S."/>
            <person name="Lander E.S."/>
            <person name="Nusbaum C."/>
            <person name="Birren B."/>
        </authorList>
    </citation>
    <scope>NUCLEOTIDE SEQUENCE [LARGE SCALE GENOMIC DNA]</scope>
    <source>
        <strain evidence="2">ATCC 24698 / 74-OR23-1A / CBS 708.71 / DSM 1257 / FGSC 987</strain>
    </source>
</reference>
<gene>
    <name evidence="1" type="ORF">NCU16363</name>
</gene>
<dbReference type="Proteomes" id="UP000001805">
    <property type="component" value="Chromosome 1, Linkage Group I"/>
</dbReference>
<dbReference type="InParanoid" id="V5IQA8"/>
<organism evidence="1 2">
    <name type="scientific">Neurospora crassa (strain ATCC 24698 / 74-OR23-1A / CBS 708.71 / DSM 1257 / FGSC 987)</name>
    <dbReference type="NCBI Taxonomy" id="367110"/>
    <lineage>
        <taxon>Eukaryota</taxon>
        <taxon>Fungi</taxon>
        <taxon>Dikarya</taxon>
        <taxon>Ascomycota</taxon>
        <taxon>Pezizomycotina</taxon>
        <taxon>Sordariomycetes</taxon>
        <taxon>Sordariomycetidae</taxon>
        <taxon>Sordariales</taxon>
        <taxon>Sordariaceae</taxon>
        <taxon>Neurospora</taxon>
    </lineage>
</organism>
<dbReference type="AlphaFoldDB" id="V5IQA8"/>
<dbReference type="RefSeq" id="XP_011393359.1">
    <property type="nucleotide sequence ID" value="XM_011395057.1"/>
</dbReference>
<dbReference type="EMBL" id="CM002236">
    <property type="protein sequence ID" value="ESA43900.1"/>
    <property type="molecule type" value="Genomic_DNA"/>
</dbReference>
<dbReference type="KEGG" id="ncr:NCU16363"/>
<protein>
    <submittedName>
        <fullName evidence="1">Uncharacterized protein</fullName>
    </submittedName>
</protein>
<dbReference type="VEuPathDB" id="FungiDB:NCU16363"/>
<name>V5IQA8_NEUCR</name>
<proteinExistence type="predicted"/>
<sequence>MTAVSVVVSPTSRLARSRNHLFSPVWVLNGPMFRPLWRQQEIGGKLRPRYIPLQSHEACQVPLPNRLGWHQVHVFVNQAIGMNCGCLHGLSYLGENRPRLRSDRRE</sequence>
<evidence type="ECO:0000313" key="1">
    <source>
        <dbReference type="EMBL" id="ESA43900.1"/>
    </source>
</evidence>
<keyword evidence="2" id="KW-1185">Reference proteome</keyword>